<sequence length="226" mass="23769">MGKVLLAASLVASASVATPALANSAAAASDAFRVKPEDVASNKTALGVSDPEFRALHDGWGQVNGTARKSQVAVPSINPVESMRMTSQYGYRTDPFQGRRKNHKGLDIAGPIGTPIYATADGVIGRAQWVSGYGKYVEVEHGNAIQTRYGHLSAMNVYSGQRVRKGDIIGFMGSTGRSTGSHLHYEVRIAGEPVNPTSFLEPATKVSNILIAAKDADSKSLGGPAE</sequence>
<keyword evidence="1 2" id="KW-0732">Signal</keyword>
<dbReference type="AlphaFoldDB" id="A0A371B5V9"/>
<dbReference type="SUPFAM" id="SSF51261">
    <property type="entry name" value="Duplicated hybrid motif"/>
    <property type="match status" value="1"/>
</dbReference>
<protein>
    <submittedName>
        <fullName evidence="4">M23 family peptidase</fullName>
    </submittedName>
</protein>
<organism evidence="4 5">
    <name type="scientific">Sphingorhabdus pulchriflava</name>
    <dbReference type="NCBI Taxonomy" id="2292257"/>
    <lineage>
        <taxon>Bacteria</taxon>
        <taxon>Pseudomonadati</taxon>
        <taxon>Pseudomonadota</taxon>
        <taxon>Alphaproteobacteria</taxon>
        <taxon>Sphingomonadales</taxon>
        <taxon>Sphingomonadaceae</taxon>
        <taxon>Sphingorhabdus</taxon>
    </lineage>
</organism>
<dbReference type="Gene3D" id="2.70.70.10">
    <property type="entry name" value="Glucose Permease (Domain IIA)"/>
    <property type="match status" value="1"/>
</dbReference>
<dbReference type="Pfam" id="PF01551">
    <property type="entry name" value="Peptidase_M23"/>
    <property type="match status" value="1"/>
</dbReference>
<feature type="domain" description="M23ase beta-sheet core" evidence="3">
    <location>
        <begin position="102"/>
        <end position="196"/>
    </location>
</feature>
<dbReference type="FunFam" id="2.70.70.10:FF:000006">
    <property type="entry name" value="M23 family peptidase"/>
    <property type="match status" value="1"/>
</dbReference>
<dbReference type="EMBL" id="QRGP01000002">
    <property type="protein sequence ID" value="RDV02976.1"/>
    <property type="molecule type" value="Genomic_DNA"/>
</dbReference>
<evidence type="ECO:0000313" key="5">
    <source>
        <dbReference type="Proteomes" id="UP000263833"/>
    </source>
</evidence>
<dbReference type="PANTHER" id="PTHR21666">
    <property type="entry name" value="PEPTIDASE-RELATED"/>
    <property type="match status" value="1"/>
</dbReference>
<proteinExistence type="predicted"/>
<feature type="chain" id="PRO_5016662291" evidence="2">
    <location>
        <begin position="23"/>
        <end position="226"/>
    </location>
</feature>
<reference evidence="5" key="1">
    <citation type="submission" date="2018-08" db="EMBL/GenBank/DDBJ databases">
        <authorList>
            <person name="Kim S.-J."/>
            <person name="Jung G.-Y."/>
        </authorList>
    </citation>
    <scope>NUCLEOTIDE SEQUENCE [LARGE SCALE GENOMIC DNA]</scope>
    <source>
        <strain evidence="5">GY_G</strain>
    </source>
</reference>
<evidence type="ECO:0000256" key="1">
    <source>
        <dbReference type="ARBA" id="ARBA00022729"/>
    </source>
</evidence>
<dbReference type="PANTHER" id="PTHR21666:SF289">
    <property type="entry name" value="L-ALA--D-GLU ENDOPEPTIDASE"/>
    <property type="match status" value="1"/>
</dbReference>
<dbReference type="InterPro" id="IPR050570">
    <property type="entry name" value="Cell_wall_metabolism_enzyme"/>
</dbReference>
<name>A0A371B5V9_9SPHN</name>
<evidence type="ECO:0000259" key="3">
    <source>
        <dbReference type="Pfam" id="PF01551"/>
    </source>
</evidence>
<dbReference type="InterPro" id="IPR011055">
    <property type="entry name" value="Dup_hybrid_motif"/>
</dbReference>
<evidence type="ECO:0000313" key="4">
    <source>
        <dbReference type="EMBL" id="RDV02976.1"/>
    </source>
</evidence>
<dbReference type="OrthoDB" id="9815245at2"/>
<gene>
    <name evidence="4" type="ORF">DXH95_13780</name>
</gene>
<dbReference type="CDD" id="cd12797">
    <property type="entry name" value="M23_peptidase"/>
    <property type="match status" value="1"/>
</dbReference>
<dbReference type="Proteomes" id="UP000263833">
    <property type="component" value="Unassembled WGS sequence"/>
</dbReference>
<accession>A0A371B5V9</accession>
<feature type="signal peptide" evidence="2">
    <location>
        <begin position="1"/>
        <end position="22"/>
    </location>
</feature>
<comment type="caution">
    <text evidence="4">The sequence shown here is derived from an EMBL/GenBank/DDBJ whole genome shotgun (WGS) entry which is preliminary data.</text>
</comment>
<evidence type="ECO:0000256" key="2">
    <source>
        <dbReference type="SAM" id="SignalP"/>
    </source>
</evidence>
<keyword evidence="5" id="KW-1185">Reference proteome</keyword>
<dbReference type="InterPro" id="IPR016047">
    <property type="entry name" value="M23ase_b-sheet_dom"/>
</dbReference>
<dbReference type="GO" id="GO:0004222">
    <property type="term" value="F:metalloendopeptidase activity"/>
    <property type="evidence" value="ECO:0007669"/>
    <property type="project" value="TreeGrafter"/>
</dbReference>